<accession>A0ABQ5VB45</accession>
<proteinExistence type="predicted"/>
<evidence type="ECO:0000313" key="2">
    <source>
        <dbReference type="EMBL" id="GLQ24724.1"/>
    </source>
</evidence>
<dbReference type="SUPFAM" id="SSF55729">
    <property type="entry name" value="Acyl-CoA N-acyltransferases (Nat)"/>
    <property type="match status" value="1"/>
</dbReference>
<organism evidence="2 3">
    <name type="scientific">Algimonas ampicilliniresistens</name>
    <dbReference type="NCBI Taxonomy" id="1298735"/>
    <lineage>
        <taxon>Bacteria</taxon>
        <taxon>Pseudomonadati</taxon>
        <taxon>Pseudomonadota</taxon>
        <taxon>Alphaproteobacteria</taxon>
        <taxon>Maricaulales</taxon>
        <taxon>Robiginitomaculaceae</taxon>
        <taxon>Algimonas</taxon>
    </lineage>
</organism>
<dbReference type="Gene3D" id="3.40.630.30">
    <property type="match status" value="1"/>
</dbReference>
<comment type="caution">
    <text evidence="2">The sequence shown here is derived from an EMBL/GenBank/DDBJ whole genome shotgun (WGS) entry which is preliminary data.</text>
</comment>
<dbReference type="InterPro" id="IPR016181">
    <property type="entry name" value="Acyl_CoA_acyltransferase"/>
</dbReference>
<keyword evidence="3" id="KW-1185">Reference proteome</keyword>
<dbReference type="PANTHER" id="PTHR43415:SF3">
    <property type="entry name" value="GNAT-FAMILY ACETYLTRANSFERASE"/>
    <property type="match status" value="1"/>
</dbReference>
<dbReference type="CDD" id="cd04301">
    <property type="entry name" value="NAT_SF"/>
    <property type="match status" value="1"/>
</dbReference>
<name>A0ABQ5VB45_9PROT</name>
<dbReference type="PANTHER" id="PTHR43415">
    <property type="entry name" value="SPERMIDINE N(1)-ACETYLTRANSFERASE"/>
    <property type="match status" value="1"/>
</dbReference>
<dbReference type="RefSeq" id="WP_284391494.1">
    <property type="nucleotide sequence ID" value="NZ_BSNK01000002.1"/>
</dbReference>
<reference evidence="2" key="2">
    <citation type="submission" date="2023-01" db="EMBL/GenBank/DDBJ databases">
        <title>Draft genome sequence of Algimonas ampicilliniresistens strain NBRC 108219.</title>
        <authorList>
            <person name="Sun Q."/>
            <person name="Mori K."/>
        </authorList>
    </citation>
    <scope>NUCLEOTIDE SEQUENCE</scope>
    <source>
        <strain evidence="2">NBRC 108219</strain>
    </source>
</reference>
<dbReference type="InterPro" id="IPR000182">
    <property type="entry name" value="GNAT_dom"/>
</dbReference>
<protein>
    <submittedName>
        <fullName evidence="2">N-acetyltransferase</fullName>
    </submittedName>
</protein>
<dbReference type="PROSITE" id="PS51186">
    <property type="entry name" value="GNAT"/>
    <property type="match status" value="1"/>
</dbReference>
<sequence length="174" mass="20053">MLQTLRELRESDSAAYFRWINDPELVRLNANYAPTSFSQHQGWFSSIGNRSDLKIFTIQDESEQPVGSCSLRNIDYIHRSAELQIRIGEDSARGKGLGSRAVRDLLDFGFKDLHLNRIFLHVFASNARARRVYEKTGFTTEGVLREAYFIAGEWEDSILMAMLRKDYQKKQATP</sequence>
<dbReference type="Pfam" id="PF13302">
    <property type="entry name" value="Acetyltransf_3"/>
    <property type="match status" value="1"/>
</dbReference>
<evidence type="ECO:0000313" key="3">
    <source>
        <dbReference type="Proteomes" id="UP001161391"/>
    </source>
</evidence>
<feature type="domain" description="N-acetyltransferase" evidence="1">
    <location>
        <begin position="3"/>
        <end position="165"/>
    </location>
</feature>
<reference evidence="2" key="1">
    <citation type="journal article" date="2014" name="Int. J. Syst. Evol. Microbiol.">
        <title>Complete genome of a new Firmicutes species belonging to the dominant human colonic microbiota ('Ruminococcus bicirculans') reveals two chromosomes and a selective capacity to utilize plant glucans.</title>
        <authorList>
            <consortium name="NISC Comparative Sequencing Program"/>
            <person name="Wegmann U."/>
            <person name="Louis P."/>
            <person name="Goesmann A."/>
            <person name="Henrissat B."/>
            <person name="Duncan S.H."/>
            <person name="Flint H.J."/>
        </authorList>
    </citation>
    <scope>NUCLEOTIDE SEQUENCE</scope>
    <source>
        <strain evidence="2">NBRC 108219</strain>
    </source>
</reference>
<evidence type="ECO:0000259" key="1">
    <source>
        <dbReference type="PROSITE" id="PS51186"/>
    </source>
</evidence>
<gene>
    <name evidence="2" type="ORF">GCM10007853_25980</name>
</gene>
<dbReference type="EMBL" id="BSNK01000002">
    <property type="protein sequence ID" value="GLQ24724.1"/>
    <property type="molecule type" value="Genomic_DNA"/>
</dbReference>
<dbReference type="Proteomes" id="UP001161391">
    <property type="component" value="Unassembled WGS sequence"/>
</dbReference>